<proteinExistence type="predicted"/>
<evidence type="ECO:0000313" key="2">
    <source>
        <dbReference type="EMBL" id="KAG0014687.1"/>
    </source>
</evidence>
<evidence type="ECO:0000256" key="1">
    <source>
        <dbReference type="SAM" id="MobiDB-lite"/>
    </source>
</evidence>
<dbReference type="Proteomes" id="UP000703661">
    <property type="component" value="Unassembled WGS sequence"/>
</dbReference>
<keyword evidence="3" id="KW-1185">Reference proteome</keyword>
<comment type="caution">
    <text evidence="2">The sequence shown here is derived from an EMBL/GenBank/DDBJ whole genome shotgun (WGS) entry which is preliminary data.</text>
</comment>
<gene>
    <name evidence="2" type="ORF">BGZ80_010310</name>
</gene>
<accession>A0A9P6MWA4</accession>
<sequence>MEARLNQLAFVESHMPESSTWRFNLLVAAVMANEHQANLLPLSKPSDHNQGQSQNRITHENQDDQNVSQDKVQDGVLEHLTNPAERQEYLRFKAFQQYVREHGVEEAMKQWLSYHEEEKERIASQGLLSL</sequence>
<dbReference type="EMBL" id="JAAAID010000701">
    <property type="protein sequence ID" value="KAG0014687.1"/>
    <property type="molecule type" value="Genomic_DNA"/>
</dbReference>
<organism evidence="2 3">
    <name type="scientific">Entomortierella chlamydospora</name>
    <dbReference type="NCBI Taxonomy" id="101097"/>
    <lineage>
        <taxon>Eukaryota</taxon>
        <taxon>Fungi</taxon>
        <taxon>Fungi incertae sedis</taxon>
        <taxon>Mucoromycota</taxon>
        <taxon>Mortierellomycotina</taxon>
        <taxon>Mortierellomycetes</taxon>
        <taxon>Mortierellales</taxon>
        <taxon>Mortierellaceae</taxon>
        <taxon>Entomortierella</taxon>
    </lineage>
</organism>
<dbReference type="AlphaFoldDB" id="A0A9P6MWA4"/>
<reference evidence="2" key="1">
    <citation type="journal article" date="2020" name="Fungal Divers.">
        <title>Resolving the Mortierellaceae phylogeny through synthesis of multi-gene phylogenetics and phylogenomics.</title>
        <authorList>
            <person name="Vandepol N."/>
            <person name="Liber J."/>
            <person name="Desiro A."/>
            <person name="Na H."/>
            <person name="Kennedy M."/>
            <person name="Barry K."/>
            <person name="Grigoriev I.V."/>
            <person name="Miller A.N."/>
            <person name="O'Donnell K."/>
            <person name="Stajich J.E."/>
            <person name="Bonito G."/>
        </authorList>
    </citation>
    <scope>NUCLEOTIDE SEQUENCE</scope>
    <source>
        <strain evidence="2">NRRL 2769</strain>
    </source>
</reference>
<feature type="region of interest" description="Disordered" evidence="1">
    <location>
        <begin position="40"/>
        <end position="74"/>
    </location>
</feature>
<protein>
    <submittedName>
        <fullName evidence="2">Uncharacterized protein</fullName>
    </submittedName>
</protein>
<name>A0A9P6MWA4_9FUNG</name>
<evidence type="ECO:0000313" key="3">
    <source>
        <dbReference type="Proteomes" id="UP000703661"/>
    </source>
</evidence>